<dbReference type="EMBL" id="BSEC01000001">
    <property type="protein sequence ID" value="GLI91010.1"/>
    <property type="molecule type" value="Genomic_DNA"/>
</dbReference>
<proteinExistence type="inferred from homology"/>
<dbReference type="InterPro" id="IPR008978">
    <property type="entry name" value="HSP20-like_chaperone"/>
</dbReference>
<dbReference type="PANTHER" id="PTHR11527">
    <property type="entry name" value="HEAT-SHOCK PROTEIN 20 FAMILY MEMBER"/>
    <property type="match status" value="1"/>
</dbReference>
<feature type="domain" description="SHSP" evidence="4">
    <location>
        <begin position="48"/>
        <end position="163"/>
    </location>
</feature>
<dbReference type="PROSITE" id="PS01031">
    <property type="entry name" value="SHSP"/>
    <property type="match status" value="1"/>
</dbReference>
<comment type="similarity">
    <text evidence="1 2">Belongs to the small heat shock protein (HSP20) family.</text>
</comment>
<dbReference type="RefSeq" id="WP_281799574.1">
    <property type="nucleotide sequence ID" value="NZ_BSEC01000001.1"/>
</dbReference>
<dbReference type="Gene3D" id="2.60.40.790">
    <property type="match status" value="1"/>
</dbReference>
<accession>A0A9W6LPH3</accession>
<evidence type="ECO:0000259" key="4">
    <source>
        <dbReference type="PROSITE" id="PS01031"/>
    </source>
</evidence>
<evidence type="ECO:0000313" key="5">
    <source>
        <dbReference type="EMBL" id="GLI91010.1"/>
    </source>
</evidence>
<sequence>MKLPSLSSSGRDAPGVWSRHQGLLPQAFWSIQNEFEDMLRAFDRLPSLRGAAAVPKVSVAESRDAFDIAVELPGVDKSDIRLNVDDNQLVVSGEKKAETQRDERNWHVEERSYGSFYRTIPLPFRPEEEAVEAFLDKGVLTIKVLKPAEAQQRGPRTVDIRSGPAEQREQGAPPLEPTQSEQPKAAE</sequence>
<reference evidence="5" key="1">
    <citation type="journal article" date="2023" name="Int. J. Syst. Evol. Microbiol.">
        <title>Methylocystis iwaonis sp. nov., a type II methane-oxidizing bacterium from surface soil of a rice paddy field in Japan, and emended description of the genus Methylocystis (ex Whittenbury et al. 1970) Bowman et al. 1993.</title>
        <authorList>
            <person name="Kaise H."/>
            <person name="Sawadogo J.B."/>
            <person name="Alam M.S."/>
            <person name="Ueno C."/>
            <person name="Dianou D."/>
            <person name="Shinjo R."/>
            <person name="Asakawa S."/>
        </authorList>
    </citation>
    <scope>NUCLEOTIDE SEQUENCE</scope>
    <source>
        <strain evidence="5">LMG27198</strain>
    </source>
</reference>
<dbReference type="CDD" id="cd06464">
    <property type="entry name" value="ACD_sHsps-like"/>
    <property type="match status" value="1"/>
</dbReference>
<dbReference type="AlphaFoldDB" id="A0A9W6LPH3"/>
<evidence type="ECO:0000256" key="3">
    <source>
        <dbReference type="SAM" id="MobiDB-lite"/>
    </source>
</evidence>
<dbReference type="InterPro" id="IPR002068">
    <property type="entry name" value="A-crystallin/Hsp20_dom"/>
</dbReference>
<gene>
    <name evidence="5" type="ORF">LMG27198_00020</name>
</gene>
<name>A0A9W6LPH3_9HYPH</name>
<feature type="compositionally biased region" description="Polar residues" evidence="3">
    <location>
        <begin position="177"/>
        <end position="187"/>
    </location>
</feature>
<dbReference type="Pfam" id="PF00011">
    <property type="entry name" value="HSP20"/>
    <property type="match status" value="1"/>
</dbReference>
<dbReference type="Proteomes" id="UP001144323">
    <property type="component" value="Unassembled WGS sequence"/>
</dbReference>
<keyword evidence="6" id="KW-1185">Reference proteome</keyword>
<dbReference type="InterPro" id="IPR031107">
    <property type="entry name" value="Small_HSP"/>
</dbReference>
<evidence type="ECO:0000256" key="2">
    <source>
        <dbReference type="RuleBase" id="RU003616"/>
    </source>
</evidence>
<protein>
    <recommendedName>
        <fullName evidence="4">SHSP domain-containing protein</fullName>
    </recommendedName>
</protein>
<feature type="region of interest" description="Disordered" evidence="3">
    <location>
        <begin position="148"/>
        <end position="187"/>
    </location>
</feature>
<evidence type="ECO:0000256" key="1">
    <source>
        <dbReference type="PROSITE-ProRule" id="PRU00285"/>
    </source>
</evidence>
<comment type="caution">
    <text evidence="5">The sequence shown here is derived from an EMBL/GenBank/DDBJ whole genome shotgun (WGS) entry which is preliminary data.</text>
</comment>
<evidence type="ECO:0000313" key="6">
    <source>
        <dbReference type="Proteomes" id="UP001144323"/>
    </source>
</evidence>
<organism evidence="5 6">
    <name type="scientific">Methylocystis echinoides</name>
    <dbReference type="NCBI Taxonomy" id="29468"/>
    <lineage>
        <taxon>Bacteria</taxon>
        <taxon>Pseudomonadati</taxon>
        <taxon>Pseudomonadota</taxon>
        <taxon>Alphaproteobacteria</taxon>
        <taxon>Hyphomicrobiales</taxon>
        <taxon>Methylocystaceae</taxon>
        <taxon>Methylocystis</taxon>
    </lineage>
</organism>
<dbReference type="SUPFAM" id="SSF49764">
    <property type="entry name" value="HSP20-like chaperones"/>
    <property type="match status" value="1"/>
</dbReference>